<name>A0A9W9JF75_9EURO</name>
<dbReference type="Proteomes" id="UP001150942">
    <property type="component" value="Unassembled WGS sequence"/>
</dbReference>
<keyword evidence="2" id="KW-1185">Reference proteome</keyword>
<accession>A0A9W9JF75</accession>
<evidence type="ECO:0000313" key="1">
    <source>
        <dbReference type="EMBL" id="KAJ5195884.1"/>
    </source>
</evidence>
<dbReference type="EMBL" id="JAPQKQ010000005">
    <property type="protein sequence ID" value="KAJ5195884.1"/>
    <property type="molecule type" value="Genomic_DNA"/>
</dbReference>
<reference evidence="1" key="2">
    <citation type="journal article" date="2023" name="IMA Fungus">
        <title>Comparative genomic study of the Penicillium genus elucidates a diverse pangenome and 15 lateral gene transfer events.</title>
        <authorList>
            <person name="Petersen C."/>
            <person name="Sorensen T."/>
            <person name="Nielsen M.R."/>
            <person name="Sondergaard T.E."/>
            <person name="Sorensen J.L."/>
            <person name="Fitzpatrick D.A."/>
            <person name="Frisvad J.C."/>
            <person name="Nielsen K.L."/>
        </authorList>
    </citation>
    <scope>NUCLEOTIDE SEQUENCE</scope>
    <source>
        <strain evidence="1">IBT 20477</strain>
    </source>
</reference>
<gene>
    <name evidence="1" type="ORF">N7449_006363</name>
</gene>
<dbReference type="AlphaFoldDB" id="A0A9W9JF75"/>
<proteinExistence type="predicted"/>
<dbReference type="Pfam" id="PF11951">
    <property type="entry name" value="Fungal_trans_2"/>
    <property type="match status" value="1"/>
</dbReference>
<protein>
    <submittedName>
        <fullName evidence="1">Uncharacterized protein</fullName>
    </submittedName>
</protein>
<dbReference type="OrthoDB" id="4352749at2759"/>
<reference evidence="1" key="1">
    <citation type="submission" date="2022-11" db="EMBL/GenBank/DDBJ databases">
        <authorList>
            <person name="Petersen C."/>
        </authorList>
    </citation>
    <scope>NUCLEOTIDE SEQUENCE</scope>
    <source>
        <strain evidence="1">IBT 20477</strain>
    </source>
</reference>
<evidence type="ECO:0000313" key="2">
    <source>
        <dbReference type="Proteomes" id="UP001150942"/>
    </source>
</evidence>
<comment type="caution">
    <text evidence="1">The sequence shown here is derived from an EMBL/GenBank/DDBJ whole genome shotgun (WGS) entry which is preliminary data.</text>
</comment>
<sequence>MPFGSTSGIVPIIARTIQQIGNIGREIPEDREQETPFPTHLRNEIDNLERQLAHSLPNTSLPVRPFHGMDIETVIDTNLSIAWHIGAHIFYENCINKECGSDAVVGMDEILVCLDRVEDIKILVQPEIELRDEPITWPAFVASCNASTSRQSWRRWWERVSIYESANINLQWNLIRGIWHMIDESGDGFNWVRFLEGEGDGLVPLDTVIEHLGMDGMSPIWNSSSP</sequence>
<dbReference type="InterPro" id="IPR021858">
    <property type="entry name" value="Fun_TF"/>
</dbReference>
<organism evidence="1 2">
    <name type="scientific">Penicillium cf. viridicatum</name>
    <dbReference type="NCBI Taxonomy" id="2972119"/>
    <lineage>
        <taxon>Eukaryota</taxon>
        <taxon>Fungi</taxon>
        <taxon>Dikarya</taxon>
        <taxon>Ascomycota</taxon>
        <taxon>Pezizomycotina</taxon>
        <taxon>Eurotiomycetes</taxon>
        <taxon>Eurotiomycetidae</taxon>
        <taxon>Eurotiales</taxon>
        <taxon>Aspergillaceae</taxon>
        <taxon>Penicillium</taxon>
    </lineage>
</organism>